<organism evidence="2 3">
    <name type="scientific">Stella humosa</name>
    <dbReference type="NCBI Taxonomy" id="94"/>
    <lineage>
        <taxon>Bacteria</taxon>
        <taxon>Pseudomonadati</taxon>
        <taxon>Pseudomonadota</taxon>
        <taxon>Alphaproteobacteria</taxon>
        <taxon>Rhodospirillales</taxon>
        <taxon>Stellaceae</taxon>
        <taxon>Stella</taxon>
    </lineage>
</organism>
<evidence type="ECO:0000313" key="3">
    <source>
        <dbReference type="Proteomes" id="UP000278222"/>
    </source>
</evidence>
<reference evidence="2 3" key="1">
    <citation type="submission" date="2018-11" db="EMBL/GenBank/DDBJ databases">
        <title>Genomic Encyclopedia of Type Strains, Phase IV (KMG-IV): sequencing the most valuable type-strain genomes for metagenomic binning, comparative biology and taxonomic classification.</title>
        <authorList>
            <person name="Goeker M."/>
        </authorList>
    </citation>
    <scope>NUCLEOTIDE SEQUENCE [LARGE SCALE GENOMIC DNA]</scope>
    <source>
        <strain evidence="2 3">DSM 5900</strain>
    </source>
</reference>
<accession>A0A3N1KSC9</accession>
<gene>
    <name evidence="2" type="ORF">EDC65_5351</name>
</gene>
<name>A0A3N1KSC9_9PROT</name>
<protein>
    <submittedName>
        <fullName evidence="2">YggT family protein</fullName>
    </submittedName>
</protein>
<sequence>MAGATDIWWSYLYFHLPNYVFSVLFYTLLGRFLLGFVVPPGTRNYIYRWFCRLTDWLIAMVDVITPRMIPRAFLPPVAAFWVVVARIVFFMVMFQAGLTPRLATGG</sequence>
<feature type="transmembrane region" description="Helical" evidence="1">
    <location>
        <begin position="77"/>
        <end position="98"/>
    </location>
</feature>
<dbReference type="OrthoDB" id="7376104at2"/>
<proteinExistence type="predicted"/>
<dbReference type="EMBL" id="RJKX01000019">
    <property type="protein sequence ID" value="ROP81016.1"/>
    <property type="molecule type" value="Genomic_DNA"/>
</dbReference>
<feature type="transmembrane region" description="Helical" evidence="1">
    <location>
        <begin position="12"/>
        <end position="34"/>
    </location>
</feature>
<dbReference type="Proteomes" id="UP000278222">
    <property type="component" value="Unassembled WGS sequence"/>
</dbReference>
<dbReference type="RefSeq" id="WP_123695470.1">
    <property type="nucleotide sequence ID" value="NZ_AP019700.1"/>
</dbReference>
<keyword evidence="3" id="KW-1185">Reference proteome</keyword>
<evidence type="ECO:0000256" key="1">
    <source>
        <dbReference type="SAM" id="Phobius"/>
    </source>
</evidence>
<keyword evidence="1" id="KW-0812">Transmembrane</keyword>
<keyword evidence="1" id="KW-1133">Transmembrane helix</keyword>
<dbReference type="AlphaFoldDB" id="A0A3N1KSC9"/>
<evidence type="ECO:0000313" key="2">
    <source>
        <dbReference type="EMBL" id="ROP81016.1"/>
    </source>
</evidence>
<keyword evidence="1" id="KW-0472">Membrane</keyword>
<comment type="caution">
    <text evidence="2">The sequence shown here is derived from an EMBL/GenBank/DDBJ whole genome shotgun (WGS) entry which is preliminary data.</text>
</comment>